<dbReference type="Proteomes" id="UP000296079">
    <property type="component" value="Plasmid pHG1"/>
</dbReference>
<sequence>MEIRQSTCPVSGFGIVHTTVYFHEQTANRLGIAVSGVLTIQHGPLDLIEKNAGSISGVNNWHRKARLPGFGC</sequence>
<geneLocation type="plasmid" evidence="2">
    <name>phg1</name>
</geneLocation>
<name>A0AAF1D5L7_CUPNH</name>
<protein>
    <submittedName>
        <fullName evidence="1">Uncharacterized protein</fullName>
    </submittedName>
</protein>
<keyword evidence="1" id="KW-0614">Plasmid</keyword>
<organism evidence="1 2">
    <name type="scientific">Cupriavidus necator (strain ATCC 17699 / DSM 428 / KCTC 22496 / NCIMB 10442 / H16 / Stanier 337)</name>
    <name type="common">Ralstonia eutropha</name>
    <dbReference type="NCBI Taxonomy" id="381666"/>
    <lineage>
        <taxon>Bacteria</taxon>
        <taxon>Pseudomonadati</taxon>
        <taxon>Pseudomonadota</taxon>
        <taxon>Betaproteobacteria</taxon>
        <taxon>Burkholderiales</taxon>
        <taxon>Burkholderiaceae</taxon>
        <taxon>Cupriavidus</taxon>
    </lineage>
</organism>
<dbReference type="RefSeq" id="WP_136227939.1">
    <property type="nucleotide sequence ID" value="NC_005241.1"/>
</dbReference>
<evidence type="ECO:0000313" key="1">
    <source>
        <dbReference type="EMBL" id="QCC05549.1"/>
    </source>
</evidence>
<reference evidence="1 2" key="1">
    <citation type="submission" date="2019-04" db="EMBL/GenBank/DDBJ databases">
        <title>Long-read de novo sequencing of Cupriavidus necator H16.</title>
        <authorList>
            <person name="Little G.T."/>
            <person name="Ehsaan M."/>
            <person name="Arenas-Lopez C."/>
            <person name="Jawed K."/>
            <person name="Winzer K."/>
            <person name="Kovacs K."/>
            <person name="Malys N."/>
            <person name="Minton N.P."/>
        </authorList>
    </citation>
    <scope>NUCLEOTIDE SEQUENCE [LARGE SCALE GENOMIC DNA]</scope>
    <source>
        <strain evidence="1 2">H16</strain>
        <plasmid evidence="2">phg1</plasmid>
    </source>
</reference>
<gene>
    <name evidence="1" type="ORF">E6A55_33880</name>
</gene>
<dbReference type="EMBL" id="CP039289">
    <property type="protein sequence ID" value="QCC05549.1"/>
    <property type="molecule type" value="Genomic_DNA"/>
</dbReference>
<accession>A0AAF1D5L7</accession>
<proteinExistence type="predicted"/>
<dbReference type="AlphaFoldDB" id="A0AAF1D5L7"/>
<evidence type="ECO:0000313" key="2">
    <source>
        <dbReference type="Proteomes" id="UP000296079"/>
    </source>
</evidence>